<dbReference type="OrthoDB" id="118811at2"/>
<dbReference type="InterPro" id="IPR012924">
    <property type="entry name" value="TfuA_core"/>
</dbReference>
<gene>
    <name evidence="2" type="ORF">C8E97_2803</name>
</gene>
<evidence type="ECO:0000313" key="3">
    <source>
        <dbReference type="Proteomes" id="UP000282084"/>
    </source>
</evidence>
<dbReference type="EMBL" id="RBXO01000001">
    <property type="protein sequence ID" value="RKT54189.1"/>
    <property type="molecule type" value="Genomic_DNA"/>
</dbReference>
<organism evidence="2 3">
    <name type="scientific">Saccharothrix australiensis</name>
    <dbReference type="NCBI Taxonomy" id="2072"/>
    <lineage>
        <taxon>Bacteria</taxon>
        <taxon>Bacillati</taxon>
        <taxon>Actinomycetota</taxon>
        <taxon>Actinomycetes</taxon>
        <taxon>Pseudonocardiales</taxon>
        <taxon>Pseudonocardiaceae</taxon>
        <taxon>Saccharothrix</taxon>
    </lineage>
</organism>
<dbReference type="AlphaFoldDB" id="A0A495VY64"/>
<dbReference type="RefSeq" id="WP_121005576.1">
    <property type="nucleotide sequence ID" value="NZ_RBXO01000001.1"/>
</dbReference>
<dbReference type="Pfam" id="PF07812">
    <property type="entry name" value="TfuA"/>
    <property type="match status" value="1"/>
</dbReference>
<protein>
    <recommendedName>
        <fullName evidence="1">TfuA-like core domain-containing protein</fullName>
    </recommendedName>
</protein>
<comment type="caution">
    <text evidence="2">The sequence shown here is derived from an EMBL/GenBank/DDBJ whole genome shotgun (WGS) entry which is preliminary data.</text>
</comment>
<reference evidence="2 3" key="1">
    <citation type="submission" date="2018-10" db="EMBL/GenBank/DDBJ databases">
        <title>Sequencing the genomes of 1000 actinobacteria strains.</title>
        <authorList>
            <person name="Klenk H.-P."/>
        </authorList>
    </citation>
    <scope>NUCLEOTIDE SEQUENCE [LARGE SCALE GENOMIC DNA]</scope>
    <source>
        <strain evidence="2 3">DSM 43800</strain>
    </source>
</reference>
<proteinExistence type="predicted"/>
<feature type="domain" description="TfuA-like core" evidence="1">
    <location>
        <begin position="58"/>
        <end position="176"/>
    </location>
</feature>
<evidence type="ECO:0000313" key="2">
    <source>
        <dbReference type="EMBL" id="RKT54189.1"/>
    </source>
</evidence>
<sequence length="254" mass="26824">MTSTDRADGRAPVVFLGPTLPHRRAAGLLPGADLRGPAVIGDVYRAVSGGARVILLVDGCYERVPSVWHKEILWALANGVAVFGAASMGALRAAETAAFGMVGIGTIFADFRAGRLVADDEVAVLHQPALGGYRPLSVALVDIRATARAAVTAGVIREAAAGELLARAARTFYAERDYPALLAGMPDPAERESLRAWLPGGRVERKRDDAVLALRLLASGRRRGTRAAAPFRFAHTHQWQLLVDTEGTAPCATG</sequence>
<evidence type="ECO:0000259" key="1">
    <source>
        <dbReference type="Pfam" id="PF07812"/>
    </source>
</evidence>
<keyword evidence="3" id="KW-1185">Reference proteome</keyword>
<accession>A0A495VY64</accession>
<dbReference type="Proteomes" id="UP000282084">
    <property type="component" value="Unassembled WGS sequence"/>
</dbReference>
<name>A0A495VY64_9PSEU</name>